<protein>
    <submittedName>
        <fullName evidence="2">Uncharacterized protein</fullName>
    </submittedName>
</protein>
<feature type="region of interest" description="Disordered" evidence="1">
    <location>
        <begin position="1"/>
        <end position="80"/>
    </location>
</feature>
<evidence type="ECO:0000256" key="1">
    <source>
        <dbReference type="SAM" id="MobiDB-lite"/>
    </source>
</evidence>
<feature type="compositionally biased region" description="Polar residues" evidence="1">
    <location>
        <begin position="29"/>
        <end position="38"/>
    </location>
</feature>
<gene>
    <name evidence="2" type="ORF">F7725_013304</name>
</gene>
<evidence type="ECO:0000313" key="3">
    <source>
        <dbReference type="Proteomes" id="UP000518266"/>
    </source>
</evidence>
<proteinExistence type="predicted"/>
<comment type="caution">
    <text evidence="2">The sequence shown here is derived from an EMBL/GenBank/DDBJ whole genome shotgun (WGS) entry which is preliminary data.</text>
</comment>
<feature type="compositionally biased region" description="Basic and acidic residues" evidence="1">
    <location>
        <begin position="44"/>
        <end position="71"/>
    </location>
</feature>
<name>A0A7J5YPP6_DISMA</name>
<reference evidence="2 3" key="1">
    <citation type="submission" date="2020-03" db="EMBL/GenBank/DDBJ databases">
        <title>Dissostichus mawsoni Genome sequencing and assembly.</title>
        <authorList>
            <person name="Park H."/>
        </authorList>
    </citation>
    <scope>NUCLEOTIDE SEQUENCE [LARGE SCALE GENOMIC DNA]</scope>
    <source>
        <strain evidence="2">DM0001</strain>
        <tissue evidence="2">Muscle</tissue>
    </source>
</reference>
<dbReference type="EMBL" id="JAAKFY010000010">
    <property type="protein sequence ID" value="KAF3851532.1"/>
    <property type="molecule type" value="Genomic_DNA"/>
</dbReference>
<dbReference type="AlphaFoldDB" id="A0A7J5YPP6"/>
<evidence type="ECO:0000313" key="2">
    <source>
        <dbReference type="EMBL" id="KAF3851532.1"/>
    </source>
</evidence>
<sequence>MATLVKPHPQLLPHHQKTPNPRVHAVGQAKQQQRSFPQSAGLDGKGKDRKEEVKDDDKCLSHEFSDSKKGDGPPQSQLQLAMSQTQTALAQSLYYGQYSRGLYMDQKMLLASKCCDQTHSAKQRGERGQG</sequence>
<accession>A0A7J5YPP6</accession>
<dbReference type="OrthoDB" id="5863628at2759"/>
<keyword evidence="3" id="KW-1185">Reference proteome</keyword>
<dbReference type="Proteomes" id="UP000518266">
    <property type="component" value="Unassembled WGS sequence"/>
</dbReference>
<organism evidence="2 3">
    <name type="scientific">Dissostichus mawsoni</name>
    <name type="common">Antarctic cod</name>
    <dbReference type="NCBI Taxonomy" id="36200"/>
    <lineage>
        <taxon>Eukaryota</taxon>
        <taxon>Metazoa</taxon>
        <taxon>Chordata</taxon>
        <taxon>Craniata</taxon>
        <taxon>Vertebrata</taxon>
        <taxon>Euteleostomi</taxon>
        <taxon>Actinopterygii</taxon>
        <taxon>Neopterygii</taxon>
        <taxon>Teleostei</taxon>
        <taxon>Neoteleostei</taxon>
        <taxon>Acanthomorphata</taxon>
        <taxon>Eupercaria</taxon>
        <taxon>Perciformes</taxon>
        <taxon>Notothenioidei</taxon>
        <taxon>Nototheniidae</taxon>
        <taxon>Dissostichus</taxon>
    </lineage>
</organism>